<dbReference type="CDD" id="cd07730">
    <property type="entry name" value="metallo-hydrolase-like_MBL-fold"/>
    <property type="match status" value="1"/>
</dbReference>
<dbReference type="InterPro" id="IPR051013">
    <property type="entry name" value="MBL_superfamily_lactonases"/>
</dbReference>
<dbReference type="PANTHER" id="PTHR42978:SF5">
    <property type="entry name" value="METALLO-BETA-LACTAMASE DOMAIN-CONTAINING PROTEIN"/>
    <property type="match status" value="1"/>
</dbReference>
<keyword evidence="4" id="KW-0862">Zinc</keyword>
<evidence type="ECO:0000313" key="6">
    <source>
        <dbReference type="EMBL" id="VUC32805.1"/>
    </source>
</evidence>
<protein>
    <recommendedName>
        <fullName evidence="5">Metallo-beta-lactamase domain-containing protein</fullName>
    </recommendedName>
</protein>
<accession>A0ABY6URF4</accession>
<name>A0ABY6URF4_BIOOC</name>
<comment type="caution">
    <text evidence="6">The sequence shown here is derived from an EMBL/GenBank/DDBJ whole genome shotgun (WGS) entry which is preliminary data.</text>
</comment>
<evidence type="ECO:0000256" key="2">
    <source>
        <dbReference type="ARBA" id="ARBA00022723"/>
    </source>
</evidence>
<dbReference type="Proteomes" id="UP000766486">
    <property type="component" value="Unassembled WGS sequence"/>
</dbReference>
<sequence length="348" mass="38671">MATFNVPSGQVAKVRVIDTGSTISCIPASRLMAPPMQGFDHIPTMPSYSFLVESATGKKALFDLSIATDWQDYAPIVANRLKTNGYEIKAEVDVSEVLQCHGVDLKSINSIVWSHWHWDHLGDPSKFPPSTEIVVGPGFKTAFLPAHPTGQQSPVRESDFSGREIREINFDQPLRVGEFNAVDFFGDGSFYVLDTPGHAIGHLGALARTSVNPDTFIFMGGDLCHHSSEMRPSRYLPLPESISHPISPASLYPCPGLVLEKLQKSRGRSANEPFFDPAMGVPVETALQTVRKAQEADGDENVLFIYAHEHSFKEIGELFPNSANDWKKKGWREKMLWAFLRDFKKLVE</sequence>
<keyword evidence="3" id="KW-0378">Hydrolase</keyword>
<dbReference type="SMART" id="SM00849">
    <property type="entry name" value="Lactamase_B"/>
    <property type="match status" value="1"/>
</dbReference>
<keyword evidence="7" id="KW-1185">Reference proteome</keyword>
<proteinExistence type="inferred from homology"/>
<evidence type="ECO:0000256" key="3">
    <source>
        <dbReference type="ARBA" id="ARBA00022801"/>
    </source>
</evidence>
<evidence type="ECO:0000259" key="5">
    <source>
        <dbReference type="SMART" id="SM00849"/>
    </source>
</evidence>
<reference evidence="6 7" key="1">
    <citation type="submission" date="2019-06" db="EMBL/GenBank/DDBJ databases">
        <authorList>
            <person name="Broberg M."/>
        </authorList>
    </citation>
    <scope>NUCLEOTIDE SEQUENCE [LARGE SCALE GENOMIC DNA]</scope>
</reference>
<comment type="similarity">
    <text evidence="1">Belongs to the metallo-beta-lactamase superfamily.</text>
</comment>
<dbReference type="SUPFAM" id="SSF56281">
    <property type="entry name" value="Metallo-hydrolase/oxidoreductase"/>
    <property type="match status" value="1"/>
</dbReference>
<dbReference type="InterPro" id="IPR001279">
    <property type="entry name" value="Metallo-B-lactamas"/>
</dbReference>
<evidence type="ECO:0000256" key="1">
    <source>
        <dbReference type="ARBA" id="ARBA00007749"/>
    </source>
</evidence>
<evidence type="ECO:0000256" key="4">
    <source>
        <dbReference type="ARBA" id="ARBA00022833"/>
    </source>
</evidence>
<feature type="domain" description="Metallo-beta-lactamase" evidence="5">
    <location>
        <begin position="46"/>
        <end position="250"/>
    </location>
</feature>
<gene>
    <name evidence="6" type="ORF">CLO192961_LOCUS329053</name>
</gene>
<evidence type="ECO:0000313" key="7">
    <source>
        <dbReference type="Proteomes" id="UP000766486"/>
    </source>
</evidence>
<organism evidence="6 7">
    <name type="scientific">Bionectria ochroleuca</name>
    <name type="common">Gliocladium roseum</name>
    <dbReference type="NCBI Taxonomy" id="29856"/>
    <lineage>
        <taxon>Eukaryota</taxon>
        <taxon>Fungi</taxon>
        <taxon>Dikarya</taxon>
        <taxon>Ascomycota</taxon>
        <taxon>Pezizomycotina</taxon>
        <taxon>Sordariomycetes</taxon>
        <taxon>Hypocreomycetidae</taxon>
        <taxon>Hypocreales</taxon>
        <taxon>Bionectriaceae</taxon>
        <taxon>Clonostachys</taxon>
    </lineage>
</organism>
<dbReference type="PANTHER" id="PTHR42978">
    <property type="entry name" value="QUORUM-QUENCHING LACTONASE YTNP-RELATED-RELATED"/>
    <property type="match status" value="1"/>
</dbReference>
<keyword evidence="2" id="KW-0479">Metal-binding</keyword>
<dbReference type="InterPro" id="IPR036866">
    <property type="entry name" value="RibonucZ/Hydroxyglut_hydro"/>
</dbReference>
<dbReference type="EMBL" id="CABFNS010000851">
    <property type="protein sequence ID" value="VUC32805.1"/>
    <property type="molecule type" value="Genomic_DNA"/>
</dbReference>
<dbReference type="Pfam" id="PF00753">
    <property type="entry name" value="Lactamase_B"/>
    <property type="match status" value="1"/>
</dbReference>
<dbReference type="Gene3D" id="3.60.15.10">
    <property type="entry name" value="Ribonuclease Z/Hydroxyacylglutathione hydrolase-like"/>
    <property type="match status" value="1"/>
</dbReference>